<keyword evidence="3" id="KW-1133">Transmembrane helix</keyword>
<keyword evidence="3" id="KW-0472">Membrane</keyword>
<dbReference type="InterPro" id="IPR051490">
    <property type="entry name" value="THEM6_lcsJ_thioesterase"/>
</dbReference>
<proteinExistence type="inferred from homology"/>
<keyword evidence="4" id="KW-1185">Reference proteome</keyword>
<sequence>MNRLVVRFVSHFFFKIISLYPPTVNESSCFAFRSFFYKYNIIFSVILIVSIIEILLKPKLYIKMFNLFLVTILFSIYFIFDFNYFLRMFFTFIWAKCFKSKVKLIDETSIYGICTTQDLDYALHMNNARYLRELDFARLDNFIRTNMFDRMTRMGITTVVSGSCTRYRRTVPFLMVYKIVMKLIHLDEKHLYYECKLINPRNNFIHTVIFTKITPIGLKLPLTEFIKELEPDIHLPEITKDLKCWLESMEYSSQILRKKN</sequence>
<dbReference type="PANTHER" id="PTHR12475:SF4">
    <property type="entry name" value="PROTEIN THEM6"/>
    <property type="match status" value="1"/>
</dbReference>
<evidence type="ECO:0000313" key="4">
    <source>
        <dbReference type="Proteomes" id="UP000694924"/>
    </source>
</evidence>
<dbReference type="InterPro" id="IPR029069">
    <property type="entry name" value="HotDog_dom_sf"/>
</dbReference>
<protein>
    <recommendedName>
        <fullName evidence="2">Protein THEM6</fullName>
    </recommendedName>
</protein>
<organism evidence="4 5">
    <name type="scientific">Polistes dominula</name>
    <name type="common">European paper wasp</name>
    <name type="synonym">Vespa dominula</name>
    <dbReference type="NCBI Taxonomy" id="743375"/>
    <lineage>
        <taxon>Eukaryota</taxon>
        <taxon>Metazoa</taxon>
        <taxon>Ecdysozoa</taxon>
        <taxon>Arthropoda</taxon>
        <taxon>Hexapoda</taxon>
        <taxon>Insecta</taxon>
        <taxon>Pterygota</taxon>
        <taxon>Neoptera</taxon>
        <taxon>Endopterygota</taxon>
        <taxon>Hymenoptera</taxon>
        <taxon>Apocrita</taxon>
        <taxon>Aculeata</taxon>
        <taxon>Vespoidea</taxon>
        <taxon>Vespidae</taxon>
        <taxon>Polistinae</taxon>
        <taxon>Polistini</taxon>
        <taxon>Polistes</taxon>
    </lineage>
</organism>
<dbReference type="PANTHER" id="PTHR12475">
    <property type="match status" value="1"/>
</dbReference>
<dbReference type="Proteomes" id="UP000694924">
    <property type="component" value="Unplaced"/>
</dbReference>
<dbReference type="RefSeq" id="XP_015173065.1">
    <property type="nucleotide sequence ID" value="XM_015317579.1"/>
</dbReference>
<dbReference type="Gene3D" id="3.10.129.10">
    <property type="entry name" value="Hotdog Thioesterase"/>
    <property type="match status" value="1"/>
</dbReference>
<evidence type="ECO:0000256" key="3">
    <source>
        <dbReference type="SAM" id="Phobius"/>
    </source>
</evidence>
<dbReference type="GeneID" id="107064635"/>
<evidence type="ECO:0000256" key="2">
    <source>
        <dbReference type="ARBA" id="ARBA00041112"/>
    </source>
</evidence>
<feature type="transmembrane region" description="Helical" evidence="3">
    <location>
        <begin position="68"/>
        <end position="95"/>
    </location>
</feature>
<feature type="transmembrane region" description="Helical" evidence="3">
    <location>
        <begin position="36"/>
        <end position="56"/>
    </location>
</feature>
<comment type="similarity">
    <text evidence="1">Belongs to the THEM6 family.</text>
</comment>
<reference evidence="5" key="1">
    <citation type="submission" date="2025-08" db="UniProtKB">
        <authorList>
            <consortium name="RefSeq"/>
        </authorList>
    </citation>
    <scope>IDENTIFICATION</scope>
    <source>
        <tissue evidence="5">Whole body</tissue>
    </source>
</reference>
<gene>
    <name evidence="5" type="primary">LOC107064635</name>
</gene>
<evidence type="ECO:0000313" key="5">
    <source>
        <dbReference type="RefSeq" id="XP_015173065.1"/>
    </source>
</evidence>
<dbReference type="SUPFAM" id="SSF54637">
    <property type="entry name" value="Thioesterase/thiol ester dehydrase-isomerase"/>
    <property type="match status" value="1"/>
</dbReference>
<name>A0ABM1HYM8_POLDO</name>
<accession>A0ABM1HYM8</accession>
<dbReference type="CDD" id="cd00586">
    <property type="entry name" value="4HBT"/>
    <property type="match status" value="1"/>
</dbReference>
<evidence type="ECO:0000256" key="1">
    <source>
        <dbReference type="ARBA" id="ARBA00038228"/>
    </source>
</evidence>
<dbReference type="Pfam" id="PF13279">
    <property type="entry name" value="4HBT_2"/>
    <property type="match status" value="1"/>
</dbReference>
<keyword evidence="3" id="KW-0812">Transmembrane</keyword>